<reference evidence="1" key="1">
    <citation type="submission" date="2020-03" db="EMBL/GenBank/DDBJ databases">
        <title>A high-quality chromosome-level genome assembly of a woody plant with both climbing and erect habits, Rhamnella rubrinervis.</title>
        <authorList>
            <person name="Lu Z."/>
            <person name="Yang Y."/>
            <person name="Zhu X."/>
            <person name="Sun Y."/>
        </authorList>
    </citation>
    <scope>NUCLEOTIDE SEQUENCE</scope>
    <source>
        <strain evidence="1">BYM</strain>
        <tissue evidence="1">Leaf</tissue>
    </source>
</reference>
<accession>A0A8K0MS48</accession>
<protein>
    <submittedName>
        <fullName evidence="1">Uncharacterized protein</fullName>
    </submittedName>
</protein>
<name>A0A8K0MS48_9ROSA</name>
<evidence type="ECO:0000313" key="1">
    <source>
        <dbReference type="EMBL" id="KAF3455525.1"/>
    </source>
</evidence>
<sequence>MCVFNYTISVLMDPGRVLAPYMPDIEDYESPVHEIKRKGVVKFISIKQMERWKKTSNKKNFVIDEVQMITWFSSNK</sequence>
<dbReference type="EMBL" id="VOIH02000001">
    <property type="protein sequence ID" value="KAF3455525.1"/>
    <property type="molecule type" value="Genomic_DNA"/>
</dbReference>
<dbReference type="Proteomes" id="UP000796880">
    <property type="component" value="Unassembled WGS sequence"/>
</dbReference>
<organism evidence="1 2">
    <name type="scientific">Rhamnella rubrinervis</name>
    <dbReference type="NCBI Taxonomy" id="2594499"/>
    <lineage>
        <taxon>Eukaryota</taxon>
        <taxon>Viridiplantae</taxon>
        <taxon>Streptophyta</taxon>
        <taxon>Embryophyta</taxon>
        <taxon>Tracheophyta</taxon>
        <taxon>Spermatophyta</taxon>
        <taxon>Magnoliopsida</taxon>
        <taxon>eudicotyledons</taxon>
        <taxon>Gunneridae</taxon>
        <taxon>Pentapetalae</taxon>
        <taxon>rosids</taxon>
        <taxon>fabids</taxon>
        <taxon>Rosales</taxon>
        <taxon>Rhamnaceae</taxon>
        <taxon>rhamnoid group</taxon>
        <taxon>Rhamneae</taxon>
        <taxon>Rhamnella</taxon>
    </lineage>
</organism>
<comment type="caution">
    <text evidence="1">The sequence shown here is derived from an EMBL/GenBank/DDBJ whole genome shotgun (WGS) entry which is preliminary data.</text>
</comment>
<proteinExistence type="predicted"/>
<dbReference type="AlphaFoldDB" id="A0A8K0MS48"/>
<keyword evidence="2" id="KW-1185">Reference proteome</keyword>
<dbReference type="OrthoDB" id="1710702at2759"/>
<evidence type="ECO:0000313" key="2">
    <source>
        <dbReference type="Proteomes" id="UP000796880"/>
    </source>
</evidence>
<gene>
    <name evidence="1" type="ORF">FNV43_RR00156</name>
</gene>